<dbReference type="InterPro" id="IPR050271">
    <property type="entry name" value="UDP-glycosyltransferase"/>
</dbReference>
<keyword evidence="5" id="KW-1133">Transmembrane helix</keyword>
<evidence type="ECO:0000256" key="4">
    <source>
        <dbReference type="RuleBase" id="RU003718"/>
    </source>
</evidence>
<dbReference type="EMBL" id="OV725077">
    <property type="protein sequence ID" value="CAH1389491.1"/>
    <property type="molecule type" value="Genomic_DNA"/>
</dbReference>
<dbReference type="SUPFAM" id="SSF53756">
    <property type="entry name" value="UDP-Glycosyltransferase/glycogen phosphorylase"/>
    <property type="match status" value="1"/>
</dbReference>
<dbReference type="InterPro" id="IPR002213">
    <property type="entry name" value="UDP_glucos_trans"/>
</dbReference>
<proteinExistence type="inferred from homology"/>
<dbReference type="CDD" id="cd03784">
    <property type="entry name" value="GT1_Gtf-like"/>
    <property type="match status" value="1"/>
</dbReference>
<dbReference type="GO" id="GO:0015020">
    <property type="term" value="F:glucuronosyltransferase activity"/>
    <property type="evidence" value="ECO:0007669"/>
    <property type="project" value="UniProtKB-EC"/>
</dbReference>
<dbReference type="PROSITE" id="PS00375">
    <property type="entry name" value="UDPGT"/>
    <property type="match status" value="1"/>
</dbReference>
<dbReference type="InterPro" id="IPR035595">
    <property type="entry name" value="UDP_glycos_trans_CS"/>
</dbReference>
<dbReference type="Gene3D" id="3.40.50.2000">
    <property type="entry name" value="Glycogen Phosphorylase B"/>
    <property type="match status" value="2"/>
</dbReference>
<dbReference type="Proteomes" id="UP001152798">
    <property type="component" value="Chromosome 1"/>
</dbReference>
<dbReference type="PANTHER" id="PTHR48043:SF159">
    <property type="entry name" value="EG:EG0003.4 PROTEIN-RELATED"/>
    <property type="match status" value="1"/>
</dbReference>
<evidence type="ECO:0000313" key="7">
    <source>
        <dbReference type="Proteomes" id="UP001152798"/>
    </source>
</evidence>
<dbReference type="OrthoDB" id="5835829at2759"/>
<keyword evidence="5" id="KW-0812">Transmembrane</keyword>
<feature type="chain" id="PRO_5040542319" description="UDP-glucuronosyltransferase" evidence="5">
    <location>
        <begin position="17"/>
        <end position="516"/>
    </location>
</feature>
<keyword evidence="3 4" id="KW-0808">Transferase</keyword>
<evidence type="ECO:0000313" key="6">
    <source>
        <dbReference type="EMBL" id="CAH1389491.1"/>
    </source>
</evidence>
<sequence length="516" mass="59397">MKLWMLPLLMVGYSDAARILAFFPLATKSHHYVFRPVMAALGNRGHEVVYYTGYPYEGTVPKGIQQVDLSKELPDYHSTINLMDLVYSSIIKDLQTLYGFSFVLTPFILESPKVQKLIHSDEKFDAVLSESYFIQEYISAFIHKFNAVGIDIVSLGDSGWMNELAGLPDNPAYQVDFKSELTQNMNFWQRVYNMYVYAVTTIGGYYYMSEMERFVDQYFNYTGHESRPPFMQLLSNRSLILVNYHNVVGYPVPKPPHRKDVAGVTITPRKPLPKKMQTLMDEAVNGVIYFSLGSNVNVSHPANRKVIDAFMKVFKTLPQNILMKWESATYEGQLPKNVHLEKWYPQQDVLAHKNTVLFITHGGYLSLLEAVHFGVPVIGLPFFGDQAKNFRFAEEAGIGKMLRLAEINYDNVSRMVKEILSNKTYKEEMARRSKIFRDRAVEPLDEAVFWIEHVIKYPDVLKPTATSLSFIQLHLIDVMLFIIAVFLGVVIIAWKSIKVLFRVFNKKTMHKKEKRS</sequence>
<dbReference type="Pfam" id="PF00201">
    <property type="entry name" value="UDPGT"/>
    <property type="match status" value="1"/>
</dbReference>
<comment type="similarity">
    <text evidence="1 4">Belongs to the UDP-glycosyltransferase family.</text>
</comment>
<comment type="subcellular location">
    <subcellularLocation>
        <location evidence="5">Membrane</location>
        <topology evidence="5">Single-pass membrane protein</topology>
    </subcellularLocation>
</comment>
<dbReference type="EC" id="2.4.1.17" evidence="5"/>
<feature type="transmembrane region" description="Helical" evidence="5">
    <location>
        <begin position="478"/>
        <end position="501"/>
    </location>
</feature>
<dbReference type="GO" id="GO:0016020">
    <property type="term" value="C:membrane"/>
    <property type="evidence" value="ECO:0007669"/>
    <property type="project" value="UniProtKB-SubCell"/>
</dbReference>
<reference evidence="6" key="1">
    <citation type="submission" date="2022-01" db="EMBL/GenBank/DDBJ databases">
        <authorList>
            <person name="King R."/>
        </authorList>
    </citation>
    <scope>NUCLEOTIDE SEQUENCE</scope>
</reference>
<keyword evidence="7" id="KW-1185">Reference proteome</keyword>
<dbReference type="AlphaFoldDB" id="A0A9P0GZR3"/>
<evidence type="ECO:0000256" key="2">
    <source>
        <dbReference type="ARBA" id="ARBA00022676"/>
    </source>
</evidence>
<name>A0A9P0GZR3_NEZVI</name>
<dbReference type="FunFam" id="3.40.50.2000:FF:000021">
    <property type="entry name" value="UDP-glucuronosyltransferase"/>
    <property type="match status" value="1"/>
</dbReference>
<accession>A0A9P0GZR3</accession>
<evidence type="ECO:0000256" key="1">
    <source>
        <dbReference type="ARBA" id="ARBA00009995"/>
    </source>
</evidence>
<keyword evidence="2 4" id="KW-0328">Glycosyltransferase</keyword>
<evidence type="ECO:0000256" key="3">
    <source>
        <dbReference type="ARBA" id="ARBA00022679"/>
    </source>
</evidence>
<keyword evidence="5" id="KW-0732">Signal</keyword>
<keyword evidence="5" id="KW-0472">Membrane</keyword>
<dbReference type="PANTHER" id="PTHR48043">
    <property type="entry name" value="EG:EG0003.4 PROTEIN-RELATED"/>
    <property type="match status" value="1"/>
</dbReference>
<protein>
    <recommendedName>
        <fullName evidence="5">UDP-glucuronosyltransferase</fullName>
        <ecNumber evidence="5">2.4.1.17</ecNumber>
    </recommendedName>
</protein>
<gene>
    <name evidence="6" type="ORF">NEZAVI_LOCUS892</name>
</gene>
<feature type="signal peptide" evidence="5">
    <location>
        <begin position="1"/>
        <end position="16"/>
    </location>
</feature>
<organism evidence="6 7">
    <name type="scientific">Nezara viridula</name>
    <name type="common">Southern green stink bug</name>
    <name type="synonym">Cimex viridulus</name>
    <dbReference type="NCBI Taxonomy" id="85310"/>
    <lineage>
        <taxon>Eukaryota</taxon>
        <taxon>Metazoa</taxon>
        <taxon>Ecdysozoa</taxon>
        <taxon>Arthropoda</taxon>
        <taxon>Hexapoda</taxon>
        <taxon>Insecta</taxon>
        <taxon>Pterygota</taxon>
        <taxon>Neoptera</taxon>
        <taxon>Paraneoptera</taxon>
        <taxon>Hemiptera</taxon>
        <taxon>Heteroptera</taxon>
        <taxon>Panheteroptera</taxon>
        <taxon>Pentatomomorpha</taxon>
        <taxon>Pentatomoidea</taxon>
        <taxon>Pentatomidae</taxon>
        <taxon>Pentatominae</taxon>
        <taxon>Nezara</taxon>
    </lineage>
</organism>
<comment type="catalytic activity">
    <reaction evidence="5">
        <text>glucuronate acceptor + UDP-alpha-D-glucuronate = acceptor beta-D-glucuronoside + UDP + H(+)</text>
        <dbReference type="Rhea" id="RHEA:21032"/>
        <dbReference type="ChEBI" id="CHEBI:15378"/>
        <dbReference type="ChEBI" id="CHEBI:58052"/>
        <dbReference type="ChEBI" id="CHEBI:58223"/>
        <dbReference type="ChEBI" id="CHEBI:132367"/>
        <dbReference type="ChEBI" id="CHEBI:132368"/>
        <dbReference type="EC" id="2.4.1.17"/>
    </reaction>
</comment>
<evidence type="ECO:0000256" key="5">
    <source>
        <dbReference type="RuleBase" id="RU362059"/>
    </source>
</evidence>